<organism evidence="2 3">
    <name type="scientific">Heracleum sosnowskyi</name>
    <dbReference type="NCBI Taxonomy" id="360622"/>
    <lineage>
        <taxon>Eukaryota</taxon>
        <taxon>Viridiplantae</taxon>
        <taxon>Streptophyta</taxon>
        <taxon>Embryophyta</taxon>
        <taxon>Tracheophyta</taxon>
        <taxon>Spermatophyta</taxon>
        <taxon>Magnoliopsida</taxon>
        <taxon>eudicotyledons</taxon>
        <taxon>Gunneridae</taxon>
        <taxon>Pentapetalae</taxon>
        <taxon>asterids</taxon>
        <taxon>campanulids</taxon>
        <taxon>Apiales</taxon>
        <taxon>Apiaceae</taxon>
        <taxon>Apioideae</taxon>
        <taxon>apioid superclade</taxon>
        <taxon>Tordylieae</taxon>
        <taxon>Tordyliinae</taxon>
        <taxon>Heracleum</taxon>
    </lineage>
</organism>
<accession>A0AAD8GSZ9</accession>
<dbReference type="PANTHER" id="PTHR33052">
    <property type="entry name" value="DUF4228 DOMAIN PROTEIN-RELATED"/>
    <property type="match status" value="1"/>
</dbReference>
<feature type="region of interest" description="Disordered" evidence="1">
    <location>
        <begin position="151"/>
        <end position="186"/>
    </location>
</feature>
<name>A0AAD8GSZ9_9APIA</name>
<protein>
    <submittedName>
        <fullName evidence="2">Uncharacterized protein</fullName>
    </submittedName>
</protein>
<dbReference type="AlphaFoldDB" id="A0AAD8GSZ9"/>
<dbReference type="Pfam" id="PF14009">
    <property type="entry name" value="PADRE"/>
    <property type="match status" value="1"/>
</dbReference>
<evidence type="ECO:0000256" key="1">
    <source>
        <dbReference type="SAM" id="MobiDB-lite"/>
    </source>
</evidence>
<evidence type="ECO:0000313" key="2">
    <source>
        <dbReference type="EMBL" id="KAK1353802.1"/>
    </source>
</evidence>
<dbReference type="EMBL" id="JAUIZM010000012">
    <property type="protein sequence ID" value="KAK1353802.1"/>
    <property type="molecule type" value="Genomic_DNA"/>
</dbReference>
<proteinExistence type="predicted"/>
<reference evidence="2" key="1">
    <citation type="submission" date="2023-02" db="EMBL/GenBank/DDBJ databases">
        <title>Genome of toxic invasive species Heracleum sosnowskyi carries increased number of genes despite the absence of recent whole-genome duplications.</title>
        <authorList>
            <person name="Schelkunov M."/>
            <person name="Shtratnikova V."/>
            <person name="Makarenko M."/>
            <person name="Klepikova A."/>
            <person name="Omelchenko D."/>
            <person name="Novikova G."/>
            <person name="Obukhova E."/>
            <person name="Bogdanov V."/>
            <person name="Penin A."/>
            <person name="Logacheva M."/>
        </authorList>
    </citation>
    <scope>NUCLEOTIDE SEQUENCE</scope>
    <source>
        <strain evidence="2">Hsosn_3</strain>
        <tissue evidence="2">Leaf</tissue>
    </source>
</reference>
<dbReference type="InterPro" id="IPR025322">
    <property type="entry name" value="PADRE_dom"/>
</dbReference>
<reference evidence="2" key="2">
    <citation type="submission" date="2023-05" db="EMBL/GenBank/DDBJ databases">
        <authorList>
            <person name="Schelkunov M.I."/>
        </authorList>
    </citation>
    <scope>NUCLEOTIDE SEQUENCE</scope>
    <source>
        <strain evidence="2">Hsosn_3</strain>
        <tissue evidence="2">Leaf</tissue>
    </source>
</reference>
<dbReference type="Proteomes" id="UP001237642">
    <property type="component" value="Unassembled WGS sequence"/>
</dbReference>
<keyword evidence="3" id="KW-1185">Reference proteome</keyword>
<evidence type="ECO:0000313" key="3">
    <source>
        <dbReference type="Proteomes" id="UP001237642"/>
    </source>
</evidence>
<comment type="caution">
    <text evidence="2">The sequence shown here is derived from an EMBL/GenBank/DDBJ whole genome shotgun (WGS) entry which is preliminary data.</text>
</comment>
<sequence>MLHKLFGARERKLPPIQNPFNAEERSSALKIIHAGGTTDYYYMAVPASRVMEKYPSFILARPEVFQRPWDSVVRPEEILVPGQKFYVVPIRTVKKLKQRISRKPDNDSSPLDLFVSQCKDELGSKSYIPKKDVSKSKVRVVEKRCVSFTGIDKKSGGNNPEKKRKKRNGGMKKSSSSRKPNEVKMRRVKMITWEPSLTAISECHGSVE</sequence>
<gene>
    <name evidence="2" type="ORF">POM88_052167</name>
</gene>